<comment type="caution">
    <text evidence="4">The sequence shown here is derived from an EMBL/GenBank/DDBJ whole genome shotgun (WGS) entry which is preliminary data.</text>
</comment>
<feature type="compositionally biased region" description="Pro residues" evidence="2">
    <location>
        <begin position="240"/>
        <end position="249"/>
    </location>
</feature>
<dbReference type="InterPro" id="IPR035992">
    <property type="entry name" value="Ricin_B-like_lectins"/>
</dbReference>
<feature type="compositionally biased region" description="Polar residues" evidence="2">
    <location>
        <begin position="313"/>
        <end position="327"/>
    </location>
</feature>
<dbReference type="AlphaFoldDB" id="A0A8H7BXH9"/>
<sequence>MFPPGYFYILSNKHGFALDVYDGQTKEDANIIVWPQKFQDSDNQLWTFDNGRIVNKKSGHVLDIRSSAFKKDKVIVQNKRKESSQSQEWIYDRGSICSKVYPSMVLDIKVDYEEGDSEKGGAQVLLYKRKDTDNMNQLWYFEPYHQFEHALNMATTSIPLHKKESFGQPRLGYGAEVGVPPELTKLPDNIKVVGVGSNVDTTPSPAQAPISGYSAPSHTQPGLQPQAAHPLPSQSVPTSSYPPPLPKPQQSPIVNSGPTLGYPPAPSPNSSTGYSNVAGYPPVQLPNPSPGYGSTAGYPPPPPSQYPTGYDYPSSSPQPAGMHTQSFPGEGYPPAPQPGYPPQQQHVGGFYRPPQPQQPNIPPMSMPGSGPAQGTHGYGSYPPPTQSPSGSYHSGYPPPSY</sequence>
<dbReference type="InterPro" id="IPR051780">
    <property type="entry name" value="Ca_Up-reg_Membrane_Reg"/>
</dbReference>
<organism evidence="4 5">
    <name type="scientific">Apophysomyces ossiformis</name>
    <dbReference type="NCBI Taxonomy" id="679940"/>
    <lineage>
        <taxon>Eukaryota</taxon>
        <taxon>Fungi</taxon>
        <taxon>Fungi incertae sedis</taxon>
        <taxon>Mucoromycota</taxon>
        <taxon>Mucoromycotina</taxon>
        <taxon>Mucoromycetes</taxon>
        <taxon>Mucorales</taxon>
        <taxon>Mucorineae</taxon>
        <taxon>Mucoraceae</taxon>
        <taxon>Apophysomyces</taxon>
    </lineage>
</organism>
<evidence type="ECO:0000256" key="2">
    <source>
        <dbReference type="SAM" id="MobiDB-lite"/>
    </source>
</evidence>
<feature type="compositionally biased region" description="Pro residues" evidence="2">
    <location>
        <begin position="331"/>
        <end position="341"/>
    </location>
</feature>
<dbReference type="PANTHER" id="PTHR31599:SF3">
    <property type="entry name" value="CALCIUM UP-REGULATED PROTEIN I-RELATED"/>
    <property type="match status" value="1"/>
</dbReference>
<dbReference type="SMART" id="SM00458">
    <property type="entry name" value="RICIN"/>
    <property type="match status" value="1"/>
</dbReference>
<accession>A0A8H7BXH9</accession>
<gene>
    <name evidence="4" type="ORF">EC973_002737</name>
</gene>
<evidence type="ECO:0000259" key="3">
    <source>
        <dbReference type="SMART" id="SM00458"/>
    </source>
</evidence>
<dbReference type="PANTHER" id="PTHR31599">
    <property type="entry name" value="CALCIUM UP-REGULATED PROTEIN A-RELATED"/>
    <property type="match status" value="1"/>
</dbReference>
<dbReference type="SUPFAM" id="SSF50370">
    <property type="entry name" value="Ricin B-like lectins"/>
    <property type="match status" value="1"/>
</dbReference>
<dbReference type="GO" id="GO:0043157">
    <property type="term" value="P:response to cation stress"/>
    <property type="evidence" value="ECO:0007669"/>
    <property type="project" value="UniProtKB-ARBA"/>
</dbReference>
<dbReference type="Proteomes" id="UP000605846">
    <property type="component" value="Unassembled WGS sequence"/>
</dbReference>
<name>A0A8H7BXH9_9FUNG</name>
<keyword evidence="5" id="KW-1185">Reference proteome</keyword>
<feature type="compositionally biased region" description="Pro residues" evidence="2">
    <location>
        <begin position="353"/>
        <end position="365"/>
    </location>
</feature>
<dbReference type="InterPro" id="IPR000772">
    <property type="entry name" value="Ricin_B_lectin"/>
</dbReference>
<dbReference type="Gene3D" id="2.80.10.50">
    <property type="match status" value="1"/>
</dbReference>
<feature type="domain" description="Ricin B lectin" evidence="3">
    <location>
        <begin position="4"/>
        <end position="142"/>
    </location>
</feature>
<dbReference type="Pfam" id="PF00652">
    <property type="entry name" value="Ricin_B_lectin"/>
    <property type="match status" value="1"/>
</dbReference>
<dbReference type="OrthoDB" id="9895617at2759"/>
<proteinExistence type="inferred from homology"/>
<dbReference type="PROSITE" id="PS50231">
    <property type="entry name" value="RICIN_B_LECTIN"/>
    <property type="match status" value="1"/>
</dbReference>
<dbReference type="GO" id="GO:0005737">
    <property type="term" value="C:cytoplasm"/>
    <property type="evidence" value="ECO:0007669"/>
    <property type="project" value="UniProtKB-ARBA"/>
</dbReference>
<evidence type="ECO:0000313" key="4">
    <source>
        <dbReference type="EMBL" id="KAF7730129.1"/>
    </source>
</evidence>
<reference evidence="4" key="1">
    <citation type="submission" date="2020-01" db="EMBL/GenBank/DDBJ databases">
        <title>Genome Sequencing of Three Apophysomyces-Like Fungal Strains Confirms a Novel Fungal Genus in the Mucoromycota with divergent Burkholderia-like Endosymbiotic Bacteria.</title>
        <authorList>
            <person name="Stajich J.E."/>
            <person name="Macias A.M."/>
            <person name="Carter-House D."/>
            <person name="Lovett B."/>
            <person name="Kasson L.R."/>
            <person name="Berry K."/>
            <person name="Grigoriev I."/>
            <person name="Chang Y."/>
            <person name="Spatafora J."/>
            <person name="Kasson M.T."/>
        </authorList>
    </citation>
    <scope>NUCLEOTIDE SEQUENCE</scope>
    <source>
        <strain evidence="4">NRRL A-21654</strain>
    </source>
</reference>
<feature type="compositionally biased region" description="Polar residues" evidence="2">
    <location>
        <begin position="214"/>
        <end position="223"/>
    </location>
</feature>
<dbReference type="GO" id="GO:0005634">
    <property type="term" value="C:nucleus"/>
    <property type="evidence" value="ECO:0007669"/>
    <property type="project" value="UniProtKB-ARBA"/>
</dbReference>
<dbReference type="EMBL" id="JABAYA010000018">
    <property type="protein sequence ID" value="KAF7730129.1"/>
    <property type="molecule type" value="Genomic_DNA"/>
</dbReference>
<protein>
    <recommendedName>
        <fullName evidence="3">Ricin B lectin domain-containing protein</fullName>
    </recommendedName>
</protein>
<evidence type="ECO:0000313" key="5">
    <source>
        <dbReference type="Proteomes" id="UP000605846"/>
    </source>
</evidence>
<evidence type="ECO:0000256" key="1">
    <source>
        <dbReference type="ARBA" id="ARBA00010678"/>
    </source>
</evidence>
<comment type="similarity">
    <text evidence="1">Belongs to the cup family.</text>
</comment>
<dbReference type="CDD" id="cd23454">
    <property type="entry name" value="beta-trefoil_Ricin_GllA-1"/>
    <property type="match status" value="1"/>
</dbReference>
<feature type="region of interest" description="Disordered" evidence="2">
    <location>
        <begin position="196"/>
        <end position="401"/>
    </location>
</feature>